<evidence type="ECO:0000256" key="4">
    <source>
        <dbReference type="SAM" id="SignalP"/>
    </source>
</evidence>
<feature type="signal peptide" evidence="4">
    <location>
        <begin position="1"/>
        <end position="29"/>
    </location>
</feature>
<dbReference type="PANTHER" id="PTHR11089">
    <property type="entry name" value="GTP-BINDING PROTEIN-RELATED"/>
    <property type="match status" value="1"/>
</dbReference>
<keyword evidence="6" id="KW-1185">Reference proteome</keyword>
<evidence type="ECO:0000256" key="2">
    <source>
        <dbReference type="ARBA" id="ARBA00023134"/>
    </source>
</evidence>
<keyword evidence="1" id="KW-0547">Nucleotide-binding</keyword>
<protein>
    <submittedName>
        <fullName evidence="5">Nuclear/nucleolar gtpase 2</fullName>
    </submittedName>
</protein>
<dbReference type="GO" id="GO:0005730">
    <property type="term" value="C:nucleolus"/>
    <property type="evidence" value="ECO:0007669"/>
    <property type="project" value="TreeGrafter"/>
</dbReference>
<reference evidence="5 6" key="1">
    <citation type="journal article" date="2018" name="Sci. Data">
        <title>The draft genome sequence of cork oak.</title>
        <authorList>
            <person name="Ramos A.M."/>
            <person name="Usie A."/>
            <person name="Barbosa P."/>
            <person name="Barros P.M."/>
            <person name="Capote T."/>
            <person name="Chaves I."/>
            <person name="Simoes F."/>
            <person name="Abreu I."/>
            <person name="Carrasquinho I."/>
            <person name="Faro C."/>
            <person name="Guimaraes J.B."/>
            <person name="Mendonca D."/>
            <person name="Nobrega F."/>
            <person name="Rodrigues L."/>
            <person name="Saibo N.J.M."/>
            <person name="Varela M.C."/>
            <person name="Egas C."/>
            <person name="Matos J."/>
            <person name="Miguel C.M."/>
            <person name="Oliveira M.M."/>
            <person name="Ricardo C.P."/>
            <person name="Goncalves S."/>
        </authorList>
    </citation>
    <scope>NUCLEOTIDE SEQUENCE [LARGE SCALE GENOMIC DNA]</scope>
    <source>
        <strain evidence="6">cv. HL8</strain>
    </source>
</reference>
<accession>A0AAW0JW84</accession>
<feature type="chain" id="PRO_5043631618" evidence="4">
    <location>
        <begin position="30"/>
        <end position="215"/>
    </location>
</feature>
<evidence type="ECO:0000313" key="6">
    <source>
        <dbReference type="Proteomes" id="UP000237347"/>
    </source>
</evidence>
<proteinExistence type="predicted"/>
<gene>
    <name evidence="5" type="primary">NUG2_0</name>
    <name evidence="5" type="ORF">CFP56_027762</name>
</gene>
<dbReference type="GO" id="GO:0005525">
    <property type="term" value="F:GTP binding"/>
    <property type="evidence" value="ECO:0007669"/>
    <property type="project" value="UniProtKB-KW"/>
</dbReference>
<evidence type="ECO:0000256" key="1">
    <source>
        <dbReference type="ARBA" id="ARBA00022741"/>
    </source>
</evidence>
<feature type="region of interest" description="Disordered" evidence="3">
    <location>
        <begin position="141"/>
        <end position="160"/>
    </location>
</feature>
<dbReference type="InterPro" id="IPR050755">
    <property type="entry name" value="TRAFAC_YlqF/YawG_RiboMat"/>
</dbReference>
<evidence type="ECO:0000313" key="5">
    <source>
        <dbReference type="EMBL" id="KAK7831022.1"/>
    </source>
</evidence>
<dbReference type="AlphaFoldDB" id="A0AAW0JW84"/>
<keyword evidence="4" id="KW-0732">Signal</keyword>
<dbReference type="PANTHER" id="PTHR11089:SF9">
    <property type="entry name" value="NUCLEOLAR GTP-BINDING PROTEIN 2"/>
    <property type="match status" value="1"/>
</dbReference>
<dbReference type="EMBL" id="PKMF04000453">
    <property type="protein sequence ID" value="KAK7831022.1"/>
    <property type="molecule type" value="Genomic_DNA"/>
</dbReference>
<evidence type="ECO:0000256" key="3">
    <source>
        <dbReference type="SAM" id="MobiDB-lite"/>
    </source>
</evidence>
<keyword evidence="2" id="KW-0342">GTP-binding</keyword>
<name>A0AAW0JW84_QUESU</name>
<sequence>MLESRRLSIHFAQRMFAMLLLFLVRLKCGSILPSQITLTNRIHLIDSSGVVYKSSDSETDVILKGVVRVTNLQDASEHIGEVLKRVKKEHWERAYKIKDWCNASYLFGGDLKNDDNDFLVQLCKLTGKLMKRGKIPFFVPAPRQEDKSSDEPNVFGADQDEVGSSQASAAAFRAIANVISSQQQMSVPVQRDLFSENELRGDTDKLKGCEKFKLV</sequence>
<organism evidence="5 6">
    <name type="scientific">Quercus suber</name>
    <name type="common">Cork oak</name>
    <dbReference type="NCBI Taxonomy" id="58331"/>
    <lineage>
        <taxon>Eukaryota</taxon>
        <taxon>Viridiplantae</taxon>
        <taxon>Streptophyta</taxon>
        <taxon>Embryophyta</taxon>
        <taxon>Tracheophyta</taxon>
        <taxon>Spermatophyta</taxon>
        <taxon>Magnoliopsida</taxon>
        <taxon>eudicotyledons</taxon>
        <taxon>Gunneridae</taxon>
        <taxon>Pentapetalae</taxon>
        <taxon>rosids</taxon>
        <taxon>fabids</taxon>
        <taxon>Fagales</taxon>
        <taxon>Fagaceae</taxon>
        <taxon>Quercus</taxon>
    </lineage>
</organism>
<dbReference type="Proteomes" id="UP000237347">
    <property type="component" value="Unassembled WGS sequence"/>
</dbReference>
<comment type="caution">
    <text evidence="5">The sequence shown here is derived from an EMBL/GenBank/DDBJ whole genome shotgun (WGS) entry which is preliminary data.</text>
</comment>